<dbReference type="InterPro" id="IPR003736">
    <property type="entry name" value="PAAI_dom"/>
</dbReference>
<dbReference type="InterPro" id="IPR006683">
    <property type="entry name" value="Thioestr_dom"/>
</dbReference>
<protein>
    <submittedName>
        <fullName evidence="4">Acyl-CoA thioesterase</fullName>
    </submittedName>
</protein>
<feature type="domain" description="Thioesterase" evidence="3">
    <location>
        <begin position="52"/>
        <end position="126"/>
    </location>
</feature>
<comment type="similarity">
    <text evidence="1">Belongs to the thioesterase PaaI family.</text>
</comment>
<evidence type="ECO:0000313" key="4">
    <source>
        <dbReference type="EMBL" id="PRZ47545.1"/>
    </source>
</evidence>
<dbReference type="FunFam" id="3.10.129.10:FF:000022">
    <property type="entry name" value="Phenylacetic acid degradation protein"/>
    <property type="match status" value="1"/>
</dbReference>
<dbReference type="AlphaFoldDB" id="A0A2T1AG14"/>
<evidence type="ECO:0000259" key="3">
    <source>
        <dbReference type="Pfam" id="PF03061"/>
    </source>
</evidence>
<evidence type="ECO:0000256" key="1">
    <source>
        <dbReference type="ARBA" id="ARBA00008324"/>
    </source>
</evidence>
<name>A0A2T1AG14_TRISK</name>
<organism evidence="4 5">
    <name type="scientific">Tritonibacter scottomollicae</name>
    <name type="common">Epibacterium scottomollicae</name>
    <dbReference type="NCBI Taxonomy" id="483013"/>
    <lineage>
        <taxon>Bacteria</taxon>
        <taxon>Pseudomonadati</taxon>
        <taxon>Pseudomonadota</taxon>
        <taxon>Alphaproteobacteria</taxon>
        <taxon>Rhodobacterales</taxon>
        <taxon>Paracoccaceae</taxon>
        <taxon>Tritonibacter</taxon>
    </lineage>
</organism>
<proteinExistence type="inferred from homology"/>
<dbReference type="PANTHER" id="PTHR42856">
    <property type="entry name" value="ACYL-COENZYME A THIOESTERASE PAAI"/>
    <property type="match status" value="1"/>
</dbReference>
<accession>A0A2T1AG14</accession>
<sequence>MTMTAKTRAEKSAAAMWADDQASKWAGMGIERVDEGSAALALTVEAHHCNGHGICHGGVIFMLADSAFAFACNSRNQATVAQHNMISFVAPGRKGDRLLAEAREVSLAGRSGLYDVSVKNQDGQLIAEMRGCSRAIKGQLFEETAPPVAQD</sequence>
<dbReference type="Pfam" id="PF03061">
    <property type="entry name" value="4HBT"/>
    <property type="match status" value="1"/>
</dbReference>
<dbReference type="InterPro" id="IPR011973">
    <property type="entry name" value="PaaD"/>
</dbReference>
<dbReference type="NCBIfam" id="TIGR00369">
    <property type="entry name" value="unchar_dom_1"/>
    <property type="match status" value="1"/>
</dbReference>
<dbReference type="InterPro" id="IPR052723">
    <property type="entry name" value="Acyl-CoA_thioesterase_PaaI"/>
</dbReference>
<dbReference type="NCBIfam" id="TIGR02286">
    <property type="entry name" value="PaaD"/>
    <property type="match status" value="1"/>
</dbReference>
<dbReference type="CDD" id="cd03443">
    <property type="entry name" value="PaaI_thioesterase"/>
    <property type="match status" value="1"/>
</dbReference>
<dbReference type="EMBL" id="PVUF01000006">
    <property type="protein sequence ID" value="PRZ47545.1"/>
    <property type="molecule type" value="Genomic_DNA"/>
</dbReference>
<reference evidence="4 5" key="1">
    <citation type="submission" date="2018-03" db="EMBL/GenBank/DDBJ databases">
        <title>Genomic Encyclopedia of Archaeal and Bacterial Type Strains, Phase II (KMG-II): from individual species to whole genera.</title>
        <authorList>
            <person name="Goeker M."/>
        </authorList>
    </citation>
    <scope>NUCLEOTIDE SEQUENCE [LARGE SCALE GENOMIC DNA]</scope>
    <source>
        <strain evidence="4 5">DSM 25328</strain>
    </source>
</reference>
<dbReference type="SUPFAM" id="SSF54637">
    <property type="entry name" value="Thioesterase/thiol ester dehydrase-isomerase"/>
    <property type="match status" value="1"/>
</dbReference>
<keyword evidence="2" id="KW-0378">Hydrolase</keyword>
<evidence type="ECO:0000313" key="5">
    <source>
        <dbReference type="Proteomes" id="UP000237718"/>
    </source>
</evidence>
<dbReference type="Gene3D" id="3.10.129.10">
    <property type="entry name" value="Hotdog Thioesterase"/>
    <property type="match status" value="1"/>
</dbReference>
<dbReference type="PANTHER" id="PTHR42856:SF1">
    <property type="entry name" value="ACYL-COENZYME A THIOESTERASE PAAI"/>
    <property type="match status" value="1"/>
</dbReference>
<dbReference type="GO" id="GO:0016289">
    <property type="term" value="F:acyl-CoA hydrolase activity"/>
    <property type="evidence" value="ECO:0007669"/>
    <property type="project" value="TreeGrafter"/>
</dbReference>
<gene>
    <name evidence="4" type="ORF">CLV89_10677</name>
</gene>
<dbReference type="Proteomes" id="UP000237718">
    <property type="component" value="Unassembled WGS sequence"/>
</dbReference>
<dbReference type="InterPro" id="IPR029069">
    <property type="entry name" value="HotDog_dom_sf"/>
</dbReference>
<comment type="caution">
    <text evidence="4">The sequence shown here is derived from an EMBL/GenBank/DDBJ whole genome shotgun (WGS) entry which is preliminary data.</text>
</comment>
<evidence type="ECO:0000256" key="2">
    <source>
        <dbReference type="ARBA" id="ARBA00022801"/>
    </source>
</evidence>